<evidence type="ECO:0000313" key="1">
    <source>
        <dbReference type="EMBL" id="CAF1691584.1"/>
    </source>
</evidence>
<keyword evidence="2" id="KW-1185">Reference proteome</keyword>
<name>A0A816HV94_ADIRI</name>
<dbReference type="Proteomes" id="UP000663828">
    <property type="component" value="Unassembled WGS sequence"/>
</dbReference>
<dbReference type="Gene3D" id="3.90.320.10">
    <property type="match status" value="1"/>
</dbReference>
<sequence>VVSQSPVAFDFSTDPSIIQYYYEKIHVSSNQISKIEIATRGQAACAQWFKERKIRISGTNVHSICIENYNFEKLASNILKDKNKDRTAVPAVRHGILSEELCRRRYVLEKRK</sequence>
<dbReference type="EMBL" id="CAJNOR010021821">
    <property type="protein sequence ID" value="CAF1691584.1"/>
    <property type="molecule type" value="Genomic_DNA"/>
</dbReference>
<dbReference type="AlphaFoldDB" id="A0A816HV94"/>
<accession>A0A816HV94</accession>
<feature type="non-terminal residue" evidence="1">
    <location>
        <position position="112"/>
    </location>
</feature>
<feature type="non-terminal residue" evidence="1">
    <location>
        <position position="1"/>
    </location>
</feature>
<protein>
    <submittedName>
        <fullName evidence="1">Uncharacterized protein</fullName>
    </submittedName>
</protein>
<gene>
    <name evidence="1" type="ORF">XAT740_LOCUS64260</name>
</gene>
<comment type="caution">
    <text evidence="1">The sequence shown here is derived from an EMBL/GenBank/DDBJ whole genome shotgun (WGS) entry which is preliminary data.</text>
</comment>
<reference evidence="1" key="1">
    <citation type="submission" date="2021-02" db="EMBL/GenBank/DDBJ databases">
        <authorList>
            <person name="Nowell W R."/>
        </authorList>
    </citation>
    <scope>NUCLEOTIDE SEQUENCE</scope>
</reference>
<proteinExistence type="predicted"/>
<dbReference type="InterPro" id="IPR011335">
    <property type="entry name" value="Restrct_endonuc-II-like"/>
</dbReference>
<dbReference type="SUPFAM" id="SSF52980">
    <property type="entry name" value="Restriction endonuclease-like"/>
    <property type="match status" value="1"/>
</dbReference>
<dbReference type="GO" id="GO:0006281">
    <property type="term" value="P:DNA repair"/>
    <property type="evidence" value="ECO:0007669"/>
    <property type="project" value="UniProtKB-ARBA"/>
</dbReference>
<organism evidence="1 2">
    <name type="scientific">Adineta ricciae</name>
    <name type="common">Rotifer</name>
    <dbReference type="NCBI Taxonomy" id="249248"/>
    <lineage>
        <taxon>Eukaryota</taxon>
        <taxon>Metazoa</taxon>
        <taxon>Spiralia</taxon>
        <taxon>Gnathifera</taxon>
        <taxon>Rotifera</taxon>
        <taxon>Eurotatoria</taxon>
        <taxon>Bdelloidea</taxon>
        <taxon>Adinetida</taxon>
        <taxon>Adinetidae</taxon>
        <taxon>Adineta</taxon>
    </lineage>
</organism>
<dbReference type="InterPro" id="IPR011604">
    <property type="entry name" value="PDDEXK-like_dom_sf"/>
</dbReference>
<evidence type="ECO:0000313" key="2">
    <source>
        <dbReference type="Proteomes" id="UP000663828"/>
    </source>
</evidence>